<evidence type="ECO:0000259" key="4">
    <source>
        <dbReference type="Pfam" id="PF01881"/>
    </source>
</evidence>
<comment type="caution">
    <text evidence="5">The sequence shown here is derived from an EMBL/GenBank/DDBJ whole genome shotgun (WGS) entry which is preliminary data.</text>
</comment>
<dbReference type="Proteomes" id="UP000256329">
    <property type="component" value="Unassembled WGS sequence"/>
</dbReference>
<dbReference type="EMBL" id="QSLN01000020">
    <property type="protein sequence ID" value="RDV81258.1"/>
    <property type="molecule type" value="Genomic_DNA"/>
</dbReference>
<evidence type="ECO:0000256" key="3">
    <source>
        <dbReference type="ARBA" id="ARBA00023118"/>
    </source>
</evidence>
<dbReference type="CDD" id="cd21140">
    <property type="entry name" value="Cas6_I-like"/>
    <property type="match status" value="1"/>
</dbReference>
<name>A0A3D8P1D7_9THEO</name>
<dbReference type="OrthoDB" id="9797488at2"/>
<dbReference type="PANTHER" id="PTHR36984">
    <property type="entry name" value="CRISPR-ASSOCIATED ENDORIBONUCLEASE CAS6 1"/>
    <property type="match status" value="1"/>
</dbReference>
<dbReference type="Pfam" id="PF01881">
    <property type="entry name" value="Cas_Cas6_C"/>
    <property type="match status" value="1"/>
</dbReference>
<dbReference type="GO" id="GO:0003723">
    <property type="term" value="F:RNA binding"/>
    <property type="evidence" value="ECO:0007669"/>
    <property type="project" value="UniProtKB-KW"/>
</dbReference>
<dbReference type="GO" id="GO:0051607">
    <property type="term" value="P:defense response to virus"/>
    <property type="evidence" value="ECO:0007669"/>
    <property type="project" value="UniProtKB-KW"/>
</dbReference>
<organism evidence="5 6">
    <name type="scientific">Ammonifex thiophilus</name>
    <dbReference type="NCBI Taxonomy" id="444093"/>
    <lineage>
        <taxon>Bacteria</taxon>
        <taxon>Bacillati</taxon>
        <taxon>Bacillota</taxon>
        <taxon>Clostridia</taxon>
        <taxon>Thermoanaerobacterales</taxon>
        <taxon>Thermoanaerobacteraceae</taxon>
        <taxon>Ammonifex</taxon>
    </lineage>
</organism>
<dbReference type="PANTHER" id="PTHR36984:SF1">
    <property type="entry name" value="CRISPR-ASSOCIATED ENDORIBONUCLEASE CAS6 1"/>
    <property type="match status" value="1"/>
</dbReference>
<reference evidence="5 6" key="1">
    <citation type="submission" date="2018-08" db="EMBL/GenBank/DDBJ databases">
        <title>Form III RuBisCO-mediated autotrophy in Thermodesulfobium bacteria.</title>
        <authorList>
            <person name="Toshchakov S.V."/>
            <person name="Kublanov I.V."/>
            <person name="Frolov E."/>
            <person name="Bonch-Osmolovskaya E.A."/>
            <person name="Tourova T.P."/>
            <person name="Chernych N.A."/>
            <person name="Lebedinsky A.V."/>
        </authorList>
    </citation>
    <scope>NUCLEOTIDE SEQUENCE [LARGE SCALE GENOMIC DNA]</scope>
    <source>
        <strain evidence="5 6">SR</strain>
    </source>
</reference>
<proteinExistence type="inferred from homology"/>
<evidence type="ECO:0000256" key="1">
    <source>
        <dbReference type="ARBA" id="ARBA00005937"/>
    </source>
</evidence>
<sequence length="193" mass="21228">MQELQHSEGKKVCDCVSSLIRGEEGASCSRGTTSISCRATLTLEVGGEVALGSVRLKVEEVKEEPPPDFSGPVLCETMSPVVVSTGIRKGAKLHKRFLPPEDPAFWYIAEQNLRRKAAALNLDLPAGATVRFERVGDWRSRLVEVQGLKVRGYEGRFVAEGNWRLLLLAYEAGLGERNSQGFGMFRIVSGYSR</sequence>
<comment type="similarity">
    <text evidence="1">Belongs to the CRISPR-associated protein Cas6/Cse3/CasE family.</text>
</comment>
<dbReference type="NCBIfam" id="TIGR01877">
    <property type="entry name" value="cas_cas6"/>
    <property type="match status" value="1"/>
</dbReference>
<gene>
    <name evidence="5" type="primary">cas6</name>
    <name evidence="5" type="ORF">DXX99_09460</name>
</gene>
<keyword evidence="3" id="KW-0051">Antiviral defense</keyword>
<feature type="domain" description="CRISPR associated protein Cas6 C-terminal" evidence="4">
    <location>
        <begin position="65"/>
        <end position="187"/>
    </location>
</feature>
<evidence type="ECO:0000313" key="5">
    <source>
        <dbReference type="EMBL" id="RDV81258.1"/>
    </source>
</evidence>
<dbReference type="InterPro" id="IPR049435">
    <property type="entry name" value="Cas_Cas6_C"/>
</dbReference>
<protein>
    <submittedName>
        <fullName evidence="5">CRISPR-associated endoribonuclease Cas6</fullName>
    </submittedName>
</protein>
<evidence type="ECO:0000313" key="6">
    <source>
        <dbReference type="Proteomes" id="UP000256329"/>
    </source>
</evidence>
<dbReference type="AlphaFoldDB" id="A0A3D8P1D7"/>
<accession>A0A3D8P1D7</accession>
<dbReference type="GO" id="GO:0016788">
    <property type="term" value="F:hydrolase activity, acting on ester bonds"/>
    <property type="evidence" value="ECO:0007669"/>
    <property type="project" value="InterPro"/>
</dbReference>
<evidence type="ECO:0000256" key="2">
    <source>
        <dbReference type="ARBA" id="ARBA00022884"/>
    </source>
</evidence>
<dbReference type="InterPro" id="IPR010156">
    <property type="entry name" value="CRISPR-assoc_prot_Cas6"/>
</dbReference>
<keyword evidence="6" id="KW-1185">Reference proteome</keyword>
<dbReference type="Gene3D" id="3.30.70.1900">
    <property type="match status" value="1"/>
</dbReference>
<keyword evidence="2" id="KW-0694">RNA-binding</keyword>